<comment type="subcellular location">
    <subcellularLocation>
        <location evidence="1">Lysosome</location>
    </subcellularLocation>
</comment>
<dbReference type="SUPFAM" id="SSF50978">
    <property type="entry name" value="WD40 repeat-like"/>
    <property type="match status" value="1"/>
</dbReference>
<evidence type="ECO:0000256" key="2">
    <source>
        <dbReference type="ARBA" id="ARBA00022448"/>
    </source>
</evidence>
<dbReference type="GO" id="GO:0005764">
    <property type="term" value="C:lysosome"/>
    <property type="evidence" value="ECO:0007669"/>
    <property type="project" value="UniProtKB-SubCell"/>
</dbReference>
<proteinExistence type="evidence at transcript level"/>
<keyword evidence="2" id="KW-0813">Transport</keyword>
<dbReference type="Pfam" id="PF23555">
    <property type="entry name" value="zf-RING_Vps41"/>
    <property type="match status" value="1"/>
</dbReference>
<evidence type="ECO:0000256" key="4">
    <source>
        <dbReference type="ARBA" id="ARBA00023228"/>
    </source>
</evidence>
<name>A0A131Y0H6_IXORI</name>
<dbReference type="Pfam" id="PF23411">
    <property type="entry name" value="Beta-prop_Vps41"/>
    <property type="match status" value="1"/>
</dbReference>
<dbReference type="Gene3D" id="1.25.40.10">
    <property type="entry name" value="Tetratricopeptide repeat domain"/>
    <property type="match status" value="1"/>
</dbReference>
<dbReference type="SMART" id="SM00299">
    <property type="entry name" value="CLH"/>
    <property type="match status" value="1"/>
</dbReference>
<evidence type="ECO:0000256" key="5">
    <source>
        <dbReference type="ARBA" id="ARBA00029538"/>
    </source>
</evidence>
<evidence type="ECO:0000259" key="8">
    <source>
        <dbReference type="Pfam" id="PF23555"/>
    </source>
</evidence>
<dbReference type="InterPro" id="IPR016024">
    <property type="entry name" value="ARM-type_fold"/>
</dbReference>
<organism evidence="9">
    <name type="scientific">Ixodes ricinus</name>
    <name type="common">Common tick</name>
    <name type="synonym">Acarus ricinus</name>
    <dbReference type="NCBI Taxonomy" id="34613"/>
    <lineage>
        <taxon>Eukaryota</taxon>
        <taxon>Metazoa</taxon>
        <taxon>Ecdysozoa</taxon>
        <taxon>Arthropoda</taxon>
        <taxon>Chelicerata</taxon>
        <taxon>Arachnida</taxon>
        <taxon>Acari</taxon>
        <taxon>Parasitiformes</taxon>
        <taxon>Ixodida</taxon>
        <taxon>Ixodoidea</taxon>
        <taxon>Ixodidae</taxon>
        <taxon>Ixodinae</taxon>
        <taxon>Ixodes</taxon>
    </lineage>
</organism>
<feature type="repeat" description="CHCR" evidence="6">
    <location>
        <begin position="567"/>
        <end position="712"/>
    </location>
</feature>
<dbReference type="InterPro" id="IPR015943">
    <property type="entry name" value="WD40/YVTN_repeat-like_dom_sf"/>
</dbReference>
<dbReference type="InterPro" id="IPR000547">
    <property type="entry name" value="Clathrin_H-chain/VPS_repeat"/>
</dbReference>
<dbReference type="Pfam" id="PF23556">
    <property type="entry name" value="TPR_Vps41"/>
    <property type="match status" value="1"/>
</dbReference>
<dbReference type="GO" id="GO:0030897">
    <property type="term" value="C:HOPS complex"/>
    <property type="evidence" value="ECO:0007669"/>
    <property type="project" value="TreeGrafter"/>
</dbReference>
<sequence length="845" mass="96330">MENDANLNDEELSDDEEEMEPKLRYERILNDMPEILRTDAASCIAVHPKFLALGMHSGAIHILDHQGNVSKELRLHSLTVHQISIDEKGDHFASCSSDGKVVVHGLYSRDNNQQLTFDRAVGAVAIDPNFYRSGTGRRFVTGNDKVSLYEKSFLSRYKVTILHQGEGLTRNITWKGRFAAWATDLTIIVYDMHVLDIISMIRRDHDPLMKSELHRCCLSWQEERTLLLGWADRVKVCHIKERDPKLVQQDPRQRDLPDNYVEIVSMFKTDFYVCGLAALCSGSIVALTVLKSGEDVTEGSRPQFRLIEPHMDDYVEQSSDILSIRGFRAYRCSDYRLESLPEEGLFFVVSPKDVILAKPRDEDDHLAWLLDHRRFEEALTVAMSSRNLKRHTLLGVGQRYLEQLVEEQRYTRAAEVCLAVLGTERQLWEAEVFRFAQLHQLRALAPVLPRGPHRLGPTAYEMVLNEFLQLDPQGFLSLVSEWEPDLYSVPTVVNALRDRLSHEPTSEPLLRALAKLYTHEAKYDLAISIYLEIGASDEVFSLVGRHGLYGVVREKLLTLMQLDQKQATNLLVASTAQLPVDAVVDRLRERPQLLYYYLDALFDKSPALCQQHHLDLAELYAEFAPKKLLPLLRASNSYHLEKALALCRRKKLVPEVVFLLKHMGNSKEALEQIMGQLGDVHEAIAFCKEQDDRGLWQDLIAHSLDKPAFITTLLHKIGTHVDPILLIHRIPEQLVIPQLRDSLVKIMRDYKLQISLRDGCKKILVSDCIGLLHKLHRQQSRGISLTHDQLCPACNRRLLFKDVRYAEDVVVFFCKHAFHGTCLPASGPPACSLCSVKKQVRGFGT</sequence>
<dbReference type="SUPFAM" id="SSF48371">
    <property type="entry name" value="ARM repeat"/>
    <property type="match status" value="1"/>
</dbReference>
<dbReference type="Gene3D" id="2.130.10.10">
    <property type="entry name" value="YVTN repeat-like/Quinoprotein amine dehydrogenase"/>
    <property type="match status" value="1"/>
</dbReference>
<keyword evidence="4" id="KW-0458">Lysosome</keyword>
<dbReference type="GO" id="GO:0016236">
    <property type="term" value="P:macroautophagy"/>
    <property type="evidence" value="ECO:0007669"/>
    <property type="project" value="TreeGrafter"/>
</dbReference>
<evidence type="ECO:0000256" key="3">
    <source>
        <dbReference type="ARBA" id="ARBA00022927"/>
    </source>
</evidence>
<dbReference type="InterPro" id="IPR057779">
    <property type="entry name" value="Znf_RING_Vps41"/>
</dbReference>
<dbReference type="GO" id="GO:0034058">
    <property type="term" value="P:endosomal vesicle fusion"/>
    <property type="evidence" value="ECO:0007669"/>
    <property type="project" value="TreeGrafter"/>
</dbReference>
<dbReference type="InterPro" id="IPR036322">
    <property type="entry name" value="WD40_repeat_dom_sf"/>
</dbReference>
<accession>A0A131Y0H6</accession>
<evidence type="ECO:0000256" key="1">
    <source>
        <dbReference type="ARBA" id="ARBA00004371"/>
    </source>
</evidence>
<feature type="domain" description="Vps41 C-terminal RING finger" evidence="8">
    <location>
        <begin position="789"/>
        <end position="826"/>
    </location>
</feature>
<feature type="domain" description="Vps41 beta-propeller" evidence="7">
    <location>
        <begin position="23"/>
        <end position="358"/>
    </location>
</feature>
<evidence type="ECO:0000313" key="9">
    <source>
        <dbReference type="EMBL" id="JAP72759.1"/>
    </source>
</evidence>
<reference evidence="9" key="1">
    <citation type="submission" date="2016-02" db="EMBL/GenBank/DDBJ databases">
        <title>RNAseq analyses of the midgut from blood- or serum-fed Ixodes ricinus ticks.</title>
        <authorList>
            <person name="Perner J."/>
            <person name="Provaznik J."/>
            <person name="Schrenkova J."/>
            <person name="Urbanova V."/>
            <person name="Ribeiro J.M."/>
            <person name="Kopacek P."/>
        </authorList>
    </citation>
    <scope>NUCLEOTIDE SEQUENCE</scope>
    <source>
        <tissue evidence="9">Gut</tissue>
    </source>
</reference>
<keyword evidence="3" id="KW-0653">Protein transport</keyword>
<dbReference type="AlphaFoldDB" id="A0A131Y0H6"/>
<evidence type="ECO:0000259" key="7">
    <source>
        <dbReference type="Pfam" id="PF23411"/>
    </source>
</evidence>
<evidence type="ECO:0000256" key="6">
    <source>
        <dbReference type="PROSITE-ProRule" id="PRU01006"/>
    </source>
</evidence>
<protein>
    <recommendedName>
        <fullName evidence="5">Vacuolar protein sorting-associated protein 41 homolog</fullName>
    </recommendedName>
</protein>
<dbReference type="GO" id="GO:0005770">
    <property type="term" value="C:late endosome"/>
    <property type="evidence" value="ECO:0007669"/>
    <property type="project" value="TreeGrafter"/>
</dbReference>
<dbReference type="GO" id="GO:0009267">
    <property type="term" value="P:cellular response to starvation"/>
    <property type="evidence" value="ECO:0007669"/>
    <property type="project" value="TreeGrafter"/>
</dbReference>
<dbReference type="InterPro" id="IPR057780">
    <property type="entry name" value="Beta-prop_Vps41"/>
</dbReference>
<dbReference type="PROSITE" id="PS50236">
    <property type="entry name" value="CHCR"/>
    <property type="match status" value="1"/>
</dbReference>
<dbReference type="InterPro" id="IPR011990">
    <property type="entry name" value="TPR-like_helical_dom_sf"/>
</dbReference>
<dbReference type="EMBL" id="GEFM01003037">
    <property type="protein sequence ID" value="JAP72759.1"/>
    <property type="molecule type" value="mRNA"/>
</dbReference>
<dbReference type="GO" id="GO:0006623">
    <property type="term" value="P:protein targeting to vacuole"/>
    <property type="evidence" value="ECO:0007669"/>
    <property type="project" value="InterPro"/>
</dbReference>
<dbReference type="InterPro" id="IPR045111">
    <property type="entry name" value="Vps41/Vps8"/>
</dbReference>
<dbReference type="PANTHER" id="PTHR12616">
    <property type="entry name" value="VACUOLAR PROTEIN SORTING VPS41"/>
    <property type="match status" value="1"/>
</dbReference>
<dbReference type="PANTHER" id="PTHR12616:SF1">
    <property type="entry name" value="VACUOLAR PROTEIN SORTING-ASSOCIATED PROTEIN 41 HOMOLOG"/>
    <property type="match status" value="1"/>
</dbReference>